<comment type="caution">
    <text evidence="1">The sequence shown here is derived from an EMBL/GenBank/DDBJ whole genome shotgun (WGS) entry which is preliminary data.</text>
</comment>
<dbReference type="Proteomes" id="UP000520876">
    <property type="component" value="Unassembled WGS sequence"/>
</dbReference>
<reference evidence="1 2" key="1">
    <citation type="submission" date="2020-07" db="EMBL/GenBank/DDBJ databases">
        <title>Halomonas sp. QX-2 draft genome sequence.</title>
        <authorList>
            <person name="Qiu X."/>
        </authorList>
    </citation>
    <scope>NUCLEOTIDE SEQUENCE [LARGE SCALE GENOMIC DNA]</scope>
    <source>
        <strain evidence="1 2">QX-2</strain>
    </source>
</reference>
<accession>A0A7Z0N7B1</accession>
<dbReference type="RefSeq" id="WP_180091848.1">
    <property type="nucleotide sequence ID" value="NZ_CAXAZJ010000043.1"/>
</dbReference>
<sequence length="687" mass="78468">MHLNEIIELPVNERSVAIRKAFAPYTKLVEVSESEPMAAIALLNLSHKREDVANILDNTMATATLMDWYHMEKCAQEIKWLHTHNVKYPDTRISGQRMIARLETPAINTVSSFYCIQRLGWSHNSSAVNKAKLFGSHFLFRGNPTCLAGLIAENEQCWWNVFEALGMPHGQWLYLQKLFKEYLTTNLFPLSVNYRSVQVTFPYQGHDISITPVASHSMLSDIQIARKEKNGNFTTIKHWHASSVGDLASSLGGKVAVLNYPPNCGNSQNWKQKKYNNTESSQGVYFYERTLRSEGFITACEDIIISKQLQTQKERNILRRAAMHSLRVHLAEWLAPISYWRGKAHIETQSRGIGLAQLLIYTPDNQLIDHLVLINKELHAALVKYRATERFAYHPELLLPLKSQIKVLLKRLLQSQENKDSDKSSRYLHLKNLHVFDAQALSCPYVVGLPSMTALWGVVYNYQLLLQKLLSRNVLFDGVACFLRQYNFSGNAKIPEQNIPPSKSGGPVRRPGLIDMRYCDLRMDLVIRLHADSELGVLEERELPLIQAAFPGRFAGGIMQPPPLYDEPKWCLLHKDNESLSEVISTLPEEGRWIIASEEQPNSINSLVTYLAKRPYCLPTLTGYQMLEPPRERPGSHKLYHAYAEPLISVADMVSPARLRLQKPLYFFVNAFWRLKVENLTMLMVKA</sequence>
<dbReference type="EMBL" id="JACCGK010000008">
    <property type="protein sequence ID" value="NYT72973.1"/>
    <property type="molecule type" value="Genomic_DNA"/>
</dbReference>
<dbReference type="AlphaFoldDB" id="A0A7Z0N7B1"/>
<proteinExistence type="predicted"/>
<protein>
    <submittedName>
        <fullName evidence="1">Uncharacterized protein</fullName>
    </submittedName>
</protein>
<dbReference type="Pfam" id="PF09614">
    <property type="entry name" value="Cas_Csy2"/>
    <property type="match status" value="1"/>
</dbReference>
<keyword evidence="2" id="KW-1185">Reference proteome</keyword>
<dbReference type="InterPro" id="IPR013398">
    <property type="entry name" value="CRISPR-assoc_prot_Csy2"/>
</dbReference>
<evidence type="ECO:0000313" key="1">
    <source>
        <dbReference type="EMBL" id="NYT72973.1"/>
    </source>
</evidence>
<name>A0A7Z0N7B1_9GAMM</name>
<organism evidence="1 2">
    <name type="scientific">Vreelandella sedimenti</name>
    <dbReference type="NCBI Taxonomy" id="2729618"/>
    <lineage>
        <taxon>Bacteria</taxon>
        <taxon>Pseudomonadati</taxon>
        <taxon>Pseudomonadota</taxon>
        <taxon>Gammaproteobacteria</taxon>
        <taxon>Oceanospirillales</taxon>
        <taxon>Halomonadaceae</taxon>
        <taxon>Vreelandella</taxon>
    </lineage>
</organism>
<gene>
    <name evidence="1" type="ORF">HZU72_11100</name>
</gene>
<evidence type="ECO:0000313" key="2">
    <source>
        <dbReference type="Proteomes" id="UP000520876"/>
    </source>
</evidence>